<accession>A0A7U7J0S1</accession>
<dbReference type="InterPro" id="IPR021457">
    <property type="entry name" value="DUF3108"/>
</dbReference>
<comment type="caution">
    <text evidence="2">The sequence shown here is derived from an EMBL/GenBank/DDBJ whole genome shotgun (WGS) entry which is preliminary data.</text>
</comment>
<evidence type="ECO:0000313" key="2">
    <source>
        <dbReference type="EMBL" id="CDG33845.1"/>
    </source>
</evidence>
<reference evidence="2 4" key="2">
    <citation type="journal article" date="2014" name="PLoS ONE">
        <title>Evolution of mitochondria reconstructed from the energy metabolism of living bacteria.</title>
        <authorList>
            <person name="Degli Esposti M."/>
            <person name="Chouaia B."/>
            <person name="Comandatore F."/>
            <person name="Crotti E."/>
            <person name="Sassera D."/>
            <person name="Lievens P.M."/>
            <person name="Daffonchio D."/>
            <person name="Bandi C."/>
        </authorList>
    </citation>
    <scope>NUCLEOTIDE SEQUENCE [LARGE SCALE GENOMIC DNA]</scope>
    <source>
        <strain evidence="2">AM168</strain>
        <strain evidence="4">AM169</strain>
    </source>
</reference>
<keyword evidence="1" id="KW-0732">Signal</keyword>
<reference evidence="3 5" key="3">
    <citation type="submission" date="2018-02" db="EMBL/GenBank/DDBJ databases">
        <title>Draft genome sequences of four Parasaccharibacter apium strains isolated from honey bees.</title>
        <authorList>
            <person name="Corby-Harris V.L."/>
            <person name="Anderson K.E."/>
        </authorList>
    </citation>
    <scope>NUCLEOTIDE SEQUENCE [LARGE SCALE GENOMIC DNA]</scope>
    <source>
        <strain evidence="3 5">B8</strain>
    </source>
</reference>
<feature type="signal peptide" evidence="1">
    <location>
        <begin position="1"/>
        <end position="34"/>
    </location>
</feature>
<dbReference type="Pfam" id="PF11306">
    <property type="entry name" value="DUF3108"/>
    <property type="match status" value="1"/>
</dbReference>
<dbReference type="AlphaFoldDB" id="A0A7U7J0S1"/>
<dbReference type="EMBL" id="LMYI01000005">
    <property type="protein sequence ID" value="POS63726.1"/>
    <property type="molecule type" value="Genomic_DNA"/>
</dbReference>
<proteinExistence type="predicted"/>
<name>A0A7U7J0S1_9PROT</name>
<dbReference type="RefSeq" id="WP_052349059.1">
    <property type="nucleotide sequence ID" value="NZ_CBLY010000006.1"/>
</dbReference>
<keyword evidence="5" id="KW-1185">Reference proteome</keyword>
<protein>
    <recommendedName>
        <fullName evidence="6">DUF3108 domain-containing protein</fullName>
    </recommendedName>
</protein>
<evidence type="ECO:0000256" key="1">
    <source>
        <dbReference type="SAM" id="SignalP"/>
    </source>
</evidence>
<gene>
    <name evidence="3" type="ORF">ASQ42_03690</name>
    <name evidence="2" type="ORF">SACS_1107</name>
</gene>
<dbReference type="Proteomes" id="UP000237218">
    <property type="component" value="Unassembled WGS sequence"/>
</dbReference>
<sequence length="301" mass="32583">MTSDTLSIRRSITGRLLAGLTLASSCLLAPGALAEQADAPAPAPSLKSAADTLPAAQNIHLRYGVFIHGYRALGADADYVLQPWGYGVETHLYTVGLASWFLTLNLLSSAQGHFNGDNVAPVSFSNSGFAHGEEEKAHIDFDLTGPHVAVFLPVDKQREPLPAAELKQSVDMLSFLVALTHRMTLKQDCTFSRPVFDGIRLSYLDVHGPSQTTLPKDHGSYFRGDALKCDFTGRQIGGFSIGTRFKAAQSSPHKGTVWFVHDPQGGFVPARIEFDHYKMGQILVVLQAAPKVSAVTHTQTR</sequence>
<evidence type="ECO:0000313" key="4">
    <source>
        <dbReference type="Proteomes" id="UP000027590"/>
    </source>
</evidence>
<dbReference type="EMBL" id="CBLY010000006">
    <property type="protein sequence ID" value="CDG33845.1"/>
    <property type="molecule type" value="Genomic_DNA"/>
</dbReference>
<organism evidence="2 4">
    <name type="scientific">Parasaccharibacter apium</name>
    <dbReference type="NCBI Taxonomy" id="1510841"/>
    <lineage>
        <taxon>Bacteria</taxon>
        <taxon>Pseudomonadati</taxon>
        <taxon>Pseudomonadota</taxon>
        <taxon>Alphaproteobacteria</taxon>
        <taxon>Acetobacterales</taxon>
        <taxon>Acetobacteraceae</taxon>
        <taxon>Parasaccharibacter</taxon>
    </lineage>
</organism>
<reference evidence="2 4" key="1">
    <citation type="journal article" date="2014" name="Genome Biol. Evol.">
        <title>Acetic acid bacteria genomes reveal functional traits for adaptation to life in insect guts.</title>
        <authorList>
            <person name="Chouaia B."/>
            <person name="Gaiarsa S."/>
            <person name="Crotti E."/>
            <person name="Comandatore F."/>
            <person name="Degli Esposti M."/>
            <person name="Ricci I."/>
            <person name="Alma A."/>
            <person name="Favia G."/>
            <person name="Bandi C."/>
            <person name="Daffonchio D."/>
        </authorList>
    </citation>
    <scope>NUCLEOTIDE SEQUENCE [LARGE SCALE GENOMIC DNA]</scope>
    <source>
        <strain evidence="2">AM168</strain>
        <strain evidence="4">AM169</strain>
    </source>
</reference>
<dbReference type="OrthoDB" id="7375395at2"/>
<evidence type="ECO:0000313" key="3">
    <source>
        <dbReference type="EMBL" id="POS63726.1"/>
    </source>
</evidence>
<evidence type="ECO:0008006" key="6">
    <source>
        <dbReference type="Google" id="ProtNLM"/>
    </source>
</evidence>
<feature type="chain" id="PRO_5031087232" description="DUF3108 domain-containing protein" evidence="1">
    <location>
        <begin position="35"/>
        <end position="301"/>
    </location>
</feature>
<dbReference type="Proteomes" id="UP000027590">
    <property type="component" value="Unassembled WGS sequence"/>
</dbReference>
<evidence type="ECO:0000313" key="5">
    <source>
        <dbReference type="Proteomes" id="UP000237218"/>
    </source>
</evidence>